<evidence type="ECO:0000313" key="11">
    <source>
        <dbReference type="Proteomes" id="UP000301870"/>
    </source>
</evidence>
<proteinExistence type="inferred from homology"/>
<dbReference type="GO" id="GO:0003676">
    <property type="term" value="F:nucleic acid binding"/>
    <property type="evidence" value="ECO:0007669"/>
    <property type="project" value="InterPro"/>
</dbReference>
<dbReference type="SUPFAM" id="SSF53098">
    <property type="entry name" value="Ribonuclease H-like"/>
    <property type="match status" value="1"/>
</dbReference>
<evidence type="ECO:0000313" key="12">
    <source>
        <dbReference type="RefSeq" id="XP_022821382.1"/>
    </source>
</evidence>
<dbReference type="CDD" id="cd18808">
    <property type="entry name" value="SF1_C_Upf1"/>
    <property type="match status" value="1"/>
</dbReference>
<name>A0A9J7E2X7_SPOLT</name>
<dbReference type="InterPro" id="IPR012337">
    <property type="entry name" value="RNaseH-like_sf"/>
</dbReference>
<dbReference type="Proteomes" id="UP000301870">
    <property type="component" value="Chromosome 16"/>
</dbReference>
<evidence type="ECO:0000259" key="10">
    <source>
        <dbReference type="PROSITE" id="PS50994"/>
    </source>
</evidence>
<dbReference type="Pfam" id="PF21634">
    <property type="entry name" value="MOV-10_beta-barrel"/>
    <property type="match status" value="1"/>
</dbReference>
<dbReference type="InterPro" id="IPR041677">
    <property type="entry name" value="DNA2/NAM7_AAA_11"/>
</dbReference>
<evidence type="ECO:0000256" key="4">
    <source>
        <dbReference type="ARBA" id="ARBA00022490"/>
    </source>
</evidence>
<dbReference type="Pfam" id="PF17921">
    <property type="entry name" value="Integrase_H2C2"/>
    <property type="match status" value="1"/>
</dbReference>
<dbReference type="InterPro" id="IPR036397">
    <property type="entry name" value="RNaseH_sf"/>
</dbReference>
<dbReference type="GO" id="GO:0003724">
    <property type="term" value="F:RNA helicase activity"/>
    <property type="evidence" value="ECO:0007669"/>
    <property type="project" value="UniProtKB-EC"/>
</dbReference>
<evidence type="ECO:0000256" key="3">
    <source>
        <dbReference type="ARBA" id="ARBA00012552"/>
    </source>
</evidence>
<dbReference type="GO" id="GO:0016787">
    <property type="term" value="F:hydrolase activity"/>
    <property type="evidence" value="ECO:0007669"/>
    <property type="project" value="UniProtKB-KW"/>
</dbReference>
<dbReference type="GO" id="GO:0005737">
    <property type="term" value="C:cytoplasm"/>
    <property type="evidence" value="ECO:0007669"/>
    <property type="project" value="UniProtKB-SubCell"/>
</dbReference>
<comment type="subcellular location">
    <subcellularLocation>
        <location evidence="1">Cytoplasm</location>
    </subcellularLocation>
</comment>
<evidence type="ECO:0000256" key="5">
    <source>
        <dbReference type="ARBA" id="ARBA00022741"/>
    </source>
</evidence>
<accession>A0A9J7E2X7</accession>
<dbReference type="GO" id="GO:0015074">
    <property type="term" value="P:DNA integration"/>
    <property type="evidence" value="ECO:0007669"/>
    <property type="project" value="InterPro"/>
</dbReference>
<dbReference type="Gene3D" id="3.40.50.300">
    <property type="entry name" value="P-loop containing nucleotide triphosphate hydrolases"/>
    <property type="match status" value="3"/>
</dbReference>
<keyword evidence="8" id="KW-0067">ATP-binding</keyword>
<sequence length="1483" mass="170122">MVFSLIKSVYNYFFAKSSFEEYDREMEIYLAEELTKLEFDEDDDIVQRTEPDHNPSDCFQRTGIISYISENASYVLIDGMFYFNMEGCSIHLGLNDKVVYLCYKDAQESIVVVRILQNLGEHWGDFEVDVDERGFPVREHVIVGEVEYRQDRLVIIKDTDLTFSLDKVVATFVPVQGDLLELMCKVKYDEDNPSDVSTNQAQEEEFREEIDCLKVKKQVRKRSQLRSLNPYLDEKNILRVGGRLRHANLPNDAKNPIILGKTNPLTKLIVANAHHKTLHGGVQLMLCYLRLKYWIVRAKSLVKQHVHKCMKCARFNATTKAQIMGDLPIERVTPTRPFLHSGVDFAGPFQTLVSKGRGNKTTKTYIAIFICMSTKAIHIELVGGLTSEAFIAAFRRFVARRGKCSHLWSDRGKNFVGAGRELYELWNEAQMTTEIANTLTADGTQFHFIPPYSPNFGGLWEAGVKSIKYHLKRIITTNFTFEELTTILCQIEACLNSRPLCPIDDTDSENVNPLTPGHFLIGEPPIVVPSPDFQAVKMHNLTRWQHAQKLLNDFWRRWQEEYLTRLQQRPKWMKKEKEFSIGDIVLIKTDNLPPGKWFLGRIIEKHPGADGHTRYFLQAFIEVIESNQGSCTWRVLKMEITDKAKVVQETNEVEDIEKNSLEIEANNNIEVTYPLKFDNVRFHERPQITLSITNKNSQPITMFKWMVLCRKKDSQITMYPVLPKYTKLYPNEPFNITIDCHPKFYGKSKEHVIITFKGFKVERLIEINVLSELSSSEDANFKFKRECNTRTGFKRGEVNYIPGIRLAKNPNFRTVRMGQYNIPEKVESAIMGDNERLTRKDVLQKIEYSFPCLIQNLNVSNYVDKWHTLLYMEEIKATINVKSFNLSSTFLLRSQEYLSLEIKKLAERRPSLIVGDKVLVTDIWDEKSYTYEGFIHAIRGDQVLFKFNPRFHESYRGSDVSVEFCLSRASFRKLHHAISKALSTLGTDVLFPSRLIWRPSQLPLEKINNLQWFNPNLNYYQKKAITNILMGECRPMPYCIYGPPGTGKTVTVVEALLQIITLIPDSRILVATPSNSAANLITERLLQYRKLFSSSVIRLIANYMVDSENIPDVVKPYCAVLNIARENTSMSNHAIVDNGINMNVPSSYVGRYRVTIATCNCLGTLALMELHKGHYTHVIVDEAGQAIEPEIMIPMTFVNKDSGQIILSGDPMQLGPIVLSSYCKEYGMDKSYLSRLLETFPYQKDFDAFENGFNEKLVTRLSENYRSLQEVIKLPSEMFYDASLVSRIDRNAPFVTKIIDVVSEIFEMPEDSKAGGIYVHGVKGNNARAVDSPSWYNPEEASMVALTVCKLYKSNISPDEIGIIAPYVAQIRHLRRLFEHMHLERPKIGTVEEFQGQEKSLIIISTVRSSSNLIEDDLQHSLGFVQNPKRLNVALTRAQVAVVLICDPNLLSHDQKWNKIITEAIKENKYMGCGFTACKEVEE</sequence>
<dbReference type="InterPro" id="IPR049080">
    <property type="entry name" value="MOV-10-like_beta-barrel"/>
</dbReference>
<dbReference type="InterPro" id="IPR040676">
    <property type="entry name" value="DUF5641"/>
</dbReference>
<dbReference type="PANTHER" id="PTHR45418">
    <property type="entry name" value="CANCER/TESTIS ANTIGEN 55"/>
    <property type="match status" value="1"/>
</dbReference>
<comment type="catalytic activity">
    <reaction evidence="9">
        <text>ATP + H2O = ADP + phosphate + H(+)</text>
        <dbReference type="Rhea" id="RHEA:13065"/>
        <dbReference type="ChEBI" id="CHEBI:15377"/>
        <dbReference type="ChEBI" id="CHEBI:15378"/>
        <dbReference type="ChEBI" id="CHEBI:30616"/>
        <dbReference type="ChEBI" id="CHEBI:43474"/>
        <dbReference type="ChEBI" id="CHEBI:456216"/>
        <dbReference type="EC" id="3.6.4.13"/>
    </reaction>
</comment>
<organism evidence="11 12">
    <name type="scientific">Spodoptera litura</name>
    <name type="common">Asian cotton leafworm</name>
    <dbReference type="NCBI Taxonomy" id="69820"/>
    <lineage>
        <taxon>Eukaryota</taxon>
        <taxon>Metazoa</taxon>
        <taxon>Ecdysozoa</taxon>
        <taxon>Arthropoda</taxon>
        <taxon>Hexapoda</taxon>
        <taxon>Insecta</taxon>
        <taxon>Pterygota</taxon>
        <taxon>Neoptera</taxon>
        <taxon>Endopterygota</taxon>
        <taxon>Lepidoptera</taxon>
        <taxon>Glossata</taxon>
        <taxon>Ditrysia</taxon>
        <taxon>Noctuoidea</taxon>
        <taxon>Noctuidae</taxon>
        <taxon>Amphipyrinae</taxon>
        <taxon>Spodoptera</taxon>
    </lineage>
</organism>
<keyword evidence="6" id="KW-0378">Hydrolase</keyword>
<dbReference type="Pfam" id="PF13086">
    <property type="entry name" value="AAA_11"/>
    <property type="match status" value="2"/>
</dbReference>
<dbReference type="OrthoDB" id="6513042at2759"/>
<dbReference type="PANTHER" id="PTHR45418:SF1">
    <property type="entry name" value="CANCER_TESTIS ANTIGEN 55"/>
    <property type="match status" value="1"/>
</dbReference>
<dbReference type="KEGG" id="sliu:111352910"/>
<evidence type="ECO:0000256" key="7">
    <source>
        <dbReference type="ARBA" id="ARBA00022806"/>
    </source>
</evidence>
<dbReference type="InterPro" id="IPR001584">
    <property type="entry name" value="Integrase_cat-core"/>
</dbReference>
<dbReference type="Pfam" id="PF13087">
    <property type="entry name" value="AAA_12"/>
    <property type="match status" value="1"/>
</dbReference>
<keyword evidence="7 12" id="KW-0347">Helicase</keyword>
<dbReference type="InterPro" id="IPR047187">
    <property type="entry name" value="SF1_C_Upf1"/>
</dbReference>
<dbReference type="InterPro" id="IPR041588">
    <property type="entry name" value="Integrase_H2C2"/>
</dbReference>
<dbReference type="GO" id="GO:0005524">
    <property type="term" value="F:ATP binding"/>
    <property type="evidence" value="ECO:0007669"/>
    <property type="project" value="UniProtKB-KW"/>
</dbReference>
<dbReference type="GeneID" id="111352910"/>
<dbReference type="Gene3D" id="2.40.30.270">
    <property type="match status" value="1"/>
</dbReference>
<dbReference type="InterPro" id="IPR041679">
    <property type="entry name" value="DNA2/NAM7-like_C"/>
</dbReference>
<dbReference type="PROSITE" id="PS50994">
    <property type="entry name" value="INTEGRASE"/>
    <property type="match status" value="1"/>
</dbReference>
<feature type="domain" description="Integrase catalytic" evidence="10">
    <location>
        <begin position="333"/>
        <end position="524"/>
    </location>
</feature>
<protein>
    <recommendedName>
        <fullName evidence="3">RNA helicase</fullName>
        <ecNumber evidence="3">3.6.4.13</ecNumber>
    </recommendedName>
</protein>
<evidence type="ECO:0000256" key="2">
    <source>
        <dbReference type="ARBA" id="ARBA00005601"/>
    </source>
</evidence>
<dbReference type="SUPFAM" id="SSF52540">
    <property type="entry name" value="P-loop containing nucleoside triphosphate hydrolases"/>
    <property type="match status" value="1"/>
</dbReference>
<dbReference type="Gene3D" id="3.30.420.10">
    <property type="entry name" value="Ribonuclease H-like superfamily/Ribonuclease H"/>
    <property type="match status" value="1"/>
</dbReference>
<dbReference type="EC" id="3.6.4.13" evidence="3"/>
<reference evidence="12" key="1">
    <citation type="submission" date="2025-08" db="UniProtKB">
        <authorList>
            <consortium name="RefSeq"/>
        </authorList>
    </citation>
    <scope>IDENTIFICATION</scope>
    <source>
        <strain evidence="12">Ishihara</strain>
        <tissue evidence="12">Whole body</tissue>
    </source>
</reference>
<gene>
    <name evidence="12" type="primary">LOC111352910</name>
</gene>
<comment type="similarity">
    <text evidence="2">Belongs to the DNA2/NAM7 helicase family. SDE3 subfamily.</text>
</comment>
<evidence type="ECO:0000256" key="8">
    <source>
        <dbReference type="ARBA" id="ARBA00022840"/>
    </source>
</evidence>
<dbReference type="RefSeq" id="XP_022821382.1">
    <property type="nucleotide sequence ID" value="XM_022965614.1"/>
</dbReference>
<dbReference type="InterPro" id="IPR027417">
    <property type="entry name" value="P-loop_NTPase"/>
</dbReference>
<dbReference type="Pfam" id="PF18701">
    <property type="entry name" value="DUF5641"/>
    <property type="match status" value="1"/>
</dbReference>
<evidence type="ECO:0000256" key="9">
    <source>
        <dbReference type="ARBA" id="ARBA00047984"/>
    </source>
</evidence>
<evidence type="ECO:0000256" key="1">
    <source>
        <dbReference type="ARBA" id="ARBA00004496"/>
    </source>
</evidence>
<keyword evidence="4" id="KW-0963">Cytoplasm</keyword>
<keyword evidence="5" id="KW-0547">Nucleotide-binding</keyword>
<keyword evidence="11" id="KW-1185">Reference proteome</keyword>
<evidence type="ECO:0000256" key="6">
    <source>
        <dbReference type="ARBA" id="ARBA00022801"/>
    </source>
</evidence>